<organism evidence="1 2">
    <name type="scientific">Bythopirellula goksoeyrii</name>
    <dbReference type="NCBI Taxonomy" id="1400387"/>
    <lineage>
        <taxon>Bacteria</taxon>
        <taxon>Pseudomonadati</taxon>
        <taxon>Planctomycetota</taxon>
        <taxon>Planctomycetia</taxon>
        <taxon>Pirellulales</taxon>
        <taxon>Lacipirellulaceae</taxon>
        <taxon>Bythopirellula</taxon>
    </lineage>
</organism>
<dbReference type="Proteomes" id="UP000323917">
    <property type="component" value="Chromosome"/>
</dbReference>
<dbReference type="EMBL" id="CP042913">
    <property type="protein sequence ID" value="QEG34068.1"/>
    <property type="molecule type" value="Genomic_DNA"/>
</dbReference>
<accession>A0A5B9Q4V8</accession>
<evidence type="ECO:0000313" key="1">
    <source>
        <dbReference type="EMBL" id="QEG34068.1"/>
    </source>
</evidence>
<dbReference type="AlphaFoldDB" id="A0A5B9Q4V8"/>
<reference evidence="1 2" key="1">
    <citation type="submission" date="2019-08" db="EMBL/GenBank/DDBJ databases">
        <title>Deep-cultivation of Planctomycetes and their phenomic and genomic characterization uncovers novel biology.</title>
        <authorList>
            <person name="Wiegand S."/>
            <person name="Jogler M."/>
            <person name="Boedeker C."/>
            <person name="Pinto D."/>
            <person name="Vollmers J."/>
            <person name="Rivas-Marin E."/>
            <person name="Kohn T."/>
            <person name="Peeters S.H."/>
            <person name="Heuer A."/>
            <person name="Rast P."/>
            <person name="Oberbeckmann S."/>
            <person name="Bunk B."/>
            <person name="Jeske O."/>
            <person name="Meyerdierks A."/>
            <person name="Storesund J.E."/>
            <person name="Kallscheuer N."/>
            <person name="Luecker S."/>
            <person name="Lage O.M."/>
            <person name="Pohl T."/>
            <person name="Merkel B.J."/>
            <person name="Hornburger P."/>
            <person name="Mueller R.-W."/>
            <person name="Bruemmer F."/>
            <person name="Labrenz M."/>
            <person name="Spormann A.M."/>
            <person name="Op den Camp H."/>
            <person name="Overmann J."/>
            <person name="Amann R."/>
            <person name="Jetten M.S.M."/>
            <person name="Mascher T."/>
            <person name="Medema M.H."/>
            <person name="Devos D.P."/>
            <person name="Kaster A.-K."/>
            <person name="Ovreas L."/>
            <person name="Rohde M."/>
            <person name="Galperin M.Y."/>
            <person name="Jogler C."/>
        </authorList>
    </citation>
    <scope>NUCLEOTIDE SEQUENCE [LARGE SCALE GENOMIC DNA]</scope>
    <source>
        <strain evidence="1 2">Pr1d</strain>
    </source>
</reference>
<protein>
    <submittedName>
        <fullName evidence="1">Uncharacterized protein</fullName>
    </submittedName>
</protein>
<sequence length="185" mass="20441">MPPREMQKGDRIGWEPFLNTTPDFFGSILTFSYCSPRSISIFRISLGLGGVPFQLSIFKSASILLTLLRTHSFLSWLNPYAAIERALQSTIATNSWAPCGLIVSAIKSPFDVSQPTAFALTSSLGSEPGWEVAYVQTKLTTPQSAKMAFRRIRLATPTWALVLENQPFFPLSPPPTTTWHASCVK</sequence>
<evidence type="ECO:0000313" key="2">
    <source>
        <dbReference type="Proteomes" id="UP000323917"/>
    </source>
</evidence>
<keyword evidence="2" id="KW-1185">Reference proteome</keyword>
<name>A0A5B9Q4V8_9BACT</name>
<gene>
    <name evidence="1" type="ORF">Pr1d_13400</name>
</gene>
<proteinExistence type="predicted"/>
<dbReference type="KEGG" id="bgok:Pr1d_13400"/>